<evidence type="ECO:0000313" key="3">
    <source>
        <dbReference type="Proteomes" id="UP000008984"/>
    </source>
</evidence>
<dbReference type="RefSeq" id="XP_006963512.1">
    <property type="nucleotide sequence ID" value="XM_006963450.1"/>
</dbReference>
<evidence type="ECO:0000313" key="2">
    <source>
        <dbReference type="EMBL" id="EGR50998.1"/>
    </source>
</evidence>
<dbReference type="SUPFAM" id="SSF50494">
    <property type="entry name" value="Trypsin-like serine proteases"/>
    <property type="match status" value="1"/>
</dbReference>
<dbReference type="OrthoDB" id="5367135at2759"/>
<protein>
    <submittedName>
        <fullName evidence="2">Predicted protein</fullName>
    </submittedName>
</protein>
<feature type="region of interest" description="Disordered" evidence="1">
    <location>
        <begin position="1"/>
        <end position="38"/>
    </location>
</feature>
<keyword evidence="3" id="KW-1185">Reference proteome</keyword>
<dbReference type="HOGENOM" id="CLU_047431_0_0_1"/>
<dbReference type="Gene3D" id="2.40.10.10">
    <property type="entry name" value="Trypsin-like serine proteases"/>
    <property type="match status" value="2"/>
</dbReference>
<accession>G0RDW8</accession>
<dbReference type="KEGG" id="tre:TRIREDRAFT_105171"/>
<sequence length="487" mass="54984">MEGQKVQGSCSQLDAAERDPDRDSEPIDPENEGGTRSFKAQDLEEWIVRLRFTQDGERREGNGFYVNMPHPTHHVILTAGHNINDVKLDDLEICSESPTSPSFKASALYVSAAYVANKQEVDDYGVILVKKDPTRPYRGFGFALKRGHDDLTHNGLVVYGLTESANSYKLTASYGTCVDCMPDQLEYALSTGKGFSGSPVIMPYKDNETAVAIHNYGHNSNDAPRGTRINEKVIVEICSWLSIGFFNKAIQASITNNIPLDQRLYLVFIPDSDHAVVRLGYDKEHVTRFDILPAYAPSSNSDFPNDFRHVFRLSPKPNSLTKEQPLKERPPNEPPLQEQPLKEPSLKERPLEERPLEERWVLWNADRHMVSLTSNLRTFCAATLLEHKAPKPGPTQKKADSKFYYIHLEMTNHHGESTELRELRLSAADLTARDLSMKTFETPEVSFARHKRGKYLFGKIPSKPGAPSKPASEREELHFNLFRLFSG</sequence>
<name>G0RDW8_HYPJQ</name>
<dbReference type="InterPro" id="IPR009003">
    <property type="entry name" value="Peptidase_S1_PA"/>
</dbReference>
<dbReference type="EMBL" id="GL985059">
    <property type="protein sequence ID" value="EGR50998.1"/>
    <property type="molecule type" value="Genomic_DNA"/>
</dbReference>
<dbReference type="Proteomes" id="UP000008984">
    <property type="component" value="Unassembled WGS sequence"/>
</dbReference>
<reference evidence="2 3" key="1">
    <citation type="journal article" date="2008" name="Nat. Biotechnol.">
        <title>Genome sequencing and analysis of the biomass-degrading fungus Trichoderma reesei (syn. Hypocrea jecorina).</title>
        <authorList>
            <person name="Martinez D."/>
            <person name="Berka R.M."/>
            <person name="Henrissat B."/>
            <person name="Saloheimo M."/>
            <person name="Arvas M."/>
            <person name="Baker S.E."/>
            <person name="Chapman J."/>
            <person name="Chertkov O."/>
            <person name="Coutinho P.M."/>
            <person name="Cullen D."/>
            <person name="Danchin E.G."/>
            <person name="Grigoriev I.V."/>
            <person name="Harris P."/>
            <person name="Jackson M."/>
            <person name="Kubicek C.P."/>
            <person name="Han C.S."/>
            <person name="Ho I."/>
            <person name="Larrondo L.F."/>
            <person name="de Leon A.L."/>
            <person name="Magnuson J.K."/>
            <person name="Merino S."/>
            <person name="Misra M."/>
            <person name="Nelson B."/>
            <person name="Putnam N."/>
            <person name="Robbertse B."/>
            <person name="Salamov A.A."/>
            <person name="Schmoll M."/>
            <person name="Terry A."/>
            <person name="Thayer N."/>
            <person name="Westerholm-Parvinen A."/>
            <person name="Schoch C.L."/>
            <person name="Yao J."/>
            <person name="Barabote R."/>
            <person name="Nelson M.A."/>
            <person name="Detter C."/>
            <person name="Bruce D."/>
            <person name="Kuske C.R."/>
            <person name="Xie G."/>
            <person name="Richardson P."/>
            <person name="Rokhsar D.S."/>
            <person name="Lucas S.M."/>
            <person name="Rubin E.M."/>
            <person name="Dunn-Coleman N."/>
            <person name="Ward M."/>
            <person name="Brettin T.S."/>
        </authorList>
    </citation>
    <scope>NUCLEOTIDE SEQUENCE [LARGE SCALE GENOMIC DNA]</scope>
    <source>
        <strain evidence="2 3">QM6a</strain>
    </source>
</reference>
<dbReference type="InterPro" id="IPR043504">
    <property type="entry name" value="Peptidase_S1_PA_chymotrypsin"/>
</dbReference>
<proteinExistence type="predicted"/>
<feature type="compositionally biased region" description="Basic and acidic residues" evidence="1">
    <location>
        <begin position="340"/>
        <end position="350"/>
    </location>
</feature>
<feature type="region of interest" description="Disordered" evidence="1">
    <location>
        <begin position="315"/>
        <end position="350"/>
    </location>
</feature>
<evidence type="ECO:0000256" key="1">
    <source>
        <dbReference type="SAM" id="MobiDB-lite"/>
    </source>
</evidence>
<organism evidence="3">
    <name type="scientific">Hypocrea jecorina (strain QM6a)</name>
    <name type="common">Trichoderma reesei</name>
    <dbReference type="NCBI Taxonomy" id="431241"/>
    <lineage>
        <taxon>Eukaryota</taxon>
        <taxon>Fungi</taxon>
        <taxon>Dikarya</taxon>
        <taxon>Ascomycota</taxon>
        <taxon>Pezizomycotina</taxon>
        <taxon>Sordariomycetes</taxon>
        <taxon>Hypocreomycetidae</taxon>
        <taxon>Hypocreales</taxon>
        <taxon>Hypocreaceae</taxon>
        <taxon>Trichoderma</taxon>
    </lineage>
</organism>
<feature type="compositionally biased region" description="Polar residues" evidence="1">
    <location>
        <begin position="1"/>
        <end position="12"/>
    </location>
</feature>
<feature type="compositionally biased region" description="Basic and acidic residues" evidence="1">
    <location>
        <begin position="15"/>
        <end position="25"/>
    </location>
</feature>
<dbReference type="AlphaFoldDB" id="G0RDW8"/>
<gene>
    <name evidence="2" type="ORF">TRIREDRAFT_105171</name>
</gene>
<dbReference type="VEuPathDB" id="FungiDB:TRIREDRAFT_105171"/>
<dbReference type="eggNOG" id="ENOG502SGEJ">
    <property type="taxonomic scope" value="Eukaryota"/>
</dbReference>
<dbReference type="GeneID" id="18480970"/>